<dbReference type="STRING" id="1798543.A2898_04580"/>
<dbReference type="GO" id="GO:0017004">
    <property type="term" value="P:cytochrome complex assembly"/>
    <property type="evidence" value="ECO:0007669"/>
    <property type="project" value="InterPro"/>
</dbReference>
<feature type="transmembrane region" description="Helical" evidence="6">
    <location>
        <begin position="91"/>
        <end position="111"/>
    </location>
</feature>
<dbReference type="AlphaFoldDB" id="A0A1G2B3N1"/>
<feature type="transmembrane region" description="Helical" evidence="6">
    <location>
        <begin position="208"/>
        <end position="230"/>
    </location>
</feature>
<feature type="domain" description="Cytochrome C biogenesis protein transmembrane" evidence="7">
    <location>
        <begin position="10"/>
        <end position="219"/>
    </location>
</feature>
<dbReference type="PANTHER" id="PTHR31272">
    <property type="entry name" value="CYTOCHROME C-TYPE BIOGENESIS PROTEIN HI_1454-RELATED"/>
    <property type="match status" value="1"/>
</dbReference>
<dbReference type="InterPro" id="IPR051790">
    <property type="entry name" value="Cytochrome_c-biogenesis_DsbD"/>
</dbReference>
<accession>A0A1G2B3N1</accession>
<evidence type="ECO:0000256" key="2">
    <source>
        <dbReference type="ARBA" id="ARBA00006143"/>
    </source>
</evidence>
<dbReference type="GO" id="GO:0016020">
    <property type="term" value="C:membrane"/>
    <property type="evidence" value="ECO:0007669"/>
    <property type="project" value="UniProtKB-SubCell"/>
</dbReference>
<evidence type="ECO:0000256" key="4">
    <source>
        <dbReference type="ARBA" id="ARBA00022989"/>
    </source>
</evidence>
<keyword evidence="3 6" id="KW-0812">Transmembrane</keyword>
<dbReference type="Proteomes" id="UP000179164">
    <property type="component" value="Unassembled WGS sequence"/>
</dbReference>
<evidence type="ECO:0000313" key="9">
    <source>
        <dbReference type="Proteomes" id="UP000179164"/>
    </source>
</evidence>
<evidence type="ECO:0000256" key="3">
    <source>
        <dbReference type="ARBA" id="ARBA00022692"/>
    </source>
</evidence>
<keyword evidence="5 6" id="KW-0472">Membrane</keyword>
<proteinExistence type="inferred from homology"/>
<feature type="transmembrane region" description="Helical" evidence="6">
    <location>
        <begin position="12"/>
        <end position="35"/>
    </location>
</feature>
<protein>
    <recommendedName>
        <fullName evidence="7">Cytochrome C biogenesis protein transmembrane domain-containing protein</fullName>
    </recommendedName>
</protein>
<evidence type="ECO:0000256" key="6">
    <source>
        <dbReference type="SAM" id="Phobius"/>
    </source>
</evidence>
<comment type="subcellular location">
    <subcellularLocation>
        <location evidence="1">Membrane</location>
        <topology evidence="1">Multi-pass membrane protein</topology>
    </subcellularLocation>
</comment>
<feature type="transmembrane region" description="Helical" evidence="6">
    <location>
        <begin position="171"/>
        <end position="196"/>
    </location>
</feature>
<evidence type="ECO:0000259" key="7">
    <source>
        <dbReference type="Pfam" id="PF02683"/>
    </source>
</evidence>
<reference evidence="8 9" key="1">
    <citation type="journal article" date="2016" name="Nat. Commun.">
        <title>Thousands of microbial genomes shed light on interconnected biogeochemical processes in an aquifer system.</title>
        <authorList>
            <person name="Anantharaman K."/>
            <person name="Brown C.T."/>
            <person name="Hug L.A."/>
            <person name="Sharon I."/>
            <person name="Castelle C.J."/>
            <person name="Probst A.J."/>
            <person name="Thomas B.C."/>
            <person name="Singh A."/>
            <person name="Wilkins M.J."/>
            <person name="Karaoz U."/>
            <person name="Brodie E.L."/>
            <person name="Williams K.H."/>
            <person name="Hubbard S.S."/>
            <person name="Banfield J.F."/>
        </authorList>
    </citation>
    <scope>NUCLEOTIDE SEQUENCE [LARGE SCALE GENOMIC DNA]</scope>
</reference>
<evidence type="ECO:0000256" key="1">
    <source>
        <dbReference type="ARBA" id="ARBA00004141"/>
    </source>
</evidence>
<dbReference type="InterPro" id="IPR003834">
    <property type="entry name" value="Cyt_c_assmbl_TM_dom"/>
</dbReference>
<dbReference type="PANTHER" id="PTHR31272:SF9">
    <property type="entry name" value="BLL1027 PROTEIN"/>
    <property type="match status" value="1"/>
</dbReference>
<name>A0A1G2B3N1_9BACT</name>
<organism evidence="8 9">
    <name type="scientific">Candidatus Kerfeldbacteria bacterium RIFCSPLOWO2_01_FULL_48_11</name>
    <dbReference type="NCBI Taxonomy" id="1798543"/>
    <lineage>
        <taxon>Bacteria</taxon>
        <taxon>Candidatus Kerfeldiibacteriota</taxon>
    </lineage>
</organism>
<feature type="transmembrane region" description="Helical" evidence="6">
    <location>
        <begin position="56"/>
        <end position="79"/>
    </location>
</feature>
<evidence type="ECO:0000256" key="5">
    <source>
        <dbReference type="ARBA" id="ARBA00023136"/>
    </source>
</evidence>
<feature type="transmembrane region" description="Helical" evidence="6">
    <location>
        <begin position="132"/>
        <end position="159"/>
    </location>
</feature>
<sequence length="251" mass="27833">MDISTIPFFFSFFYGVLSIISPCVVVLLPAYLTTITGLSTEELRTTDDSHTFRRQILSNATGFVLGFFLIFIPLGALIGVAAEAIGSAREIIAVVAGAVVFLLGLNFVYPLSFLRWMNGEARIHWKPHQRTFIGNLFFGATFAFVWTPCIGPFLLGVVALVSQTGNIGSGIAYFSLYSLGLAVALLTFTLFYSRIIEATQFIKKHHRMVTMVSAALLMLIGVLMITNQLYLTNVYINRALNDFQPESWFSK</sequence>
<dbReference type="EMBL" id="MHKE01000017">
    <property type="protein sequence ID" value="OGY82837.1"/>
    <property type="molecule type" value="Genomic_DNA"/>
</dbReference>
<comment type="caution">
    <text evidence="8">The sequence shown here is derived from an EMBL/GenBank/DDBJ whole genome shotgun (WGS) entry which is preliminary data.</text>
</comment>
<gene>
    <name evidence="8" type="ORF">A2898_04580</name>
</gene>
<comment type="similarity">
    <text evidence="2">Belongs to the DsbD family.</text>
</comment>
<dbReference type="Pfam" id="PF02683">
    <property type="entry name" value="DsbD_TM"/>
    <property type="match status" value="1"/>
</dbReference>
<evidence type="ECO:0000313" key="8">
    <source>
        <dbReference type="EMBL" id="OGY82837.1"/>
    </source>
</evidence>
<keyword evidence="4 6" id="KW-1133">Transmembrane helix</keyword>